<keyword evidence="7" id="KW-0325">Glycoprotein</keyword>
<comment type="similarity">
    <text evidence="2">Belongs to the COBRA family.</text>
</comment>
<comment type="subcellular location">
    <subcellularLocation>
        <location evidence="1">Cell membrane</location>
        <topology evidence="1">Lipid-anchor</topology>
        <topology evidence="1">GPI-anchor</topology>
    </subcellularLocation>
</comment>
<dbReference type="PANTHER" id="PTHR31052">
    <property type="entry name" value="COBRA-LIKE PROTEIN 7"/>
    <property type="match status" value="1"/>
</dbReference>
<evidence type="ECO:0000256" key="1">
    <source>
        <dbReference type="ARBA" id="ARBA00004609"/>
    </source>
</evidence>
<dbReference type="PANTHER" id="PTHR31052:SF12">
    <property type="entry name" value="COBRA-LIKE PROTEIN 7"/>
    <property type="match status" value="1"/>
</dbReference>
<keyword evidence="4" id="KW-0336">GPI-anchor</keyword>
<dbReference type="Pfam" id="PF25079">
    <property type="entry name" value="COB_C"/>
    <property type="match status" value="1"/>
</dbReference>
<evidence type="ECO:0000259" key="9">
    <source>
        <dbReference type="Pfam" id="PF25079"/>
    </source>
</evidence>
<organism evidence="10">
    <name type="scientific">Sesamum radiatum</name>
    <name type="common">Black benniseed</name>
    <dbReference type="NCBI Taxonomy" id="300843"/>
    <lineage>
        <taxon>Eukaryota</taxon>
        <taxon>Viridiplantae</taxon>
        <taxon>Streptophyta</taxon>
        <taxon>Embryophyta</taxon>
        <taxon>Tracheophyta</taxon>
        <taxon>Spermatophyta</taxon>
        <taxon>Magnoliopsida</taxon>
        <taxon>eudicotyledons</taxon>
        <taxon>Gunneridae</taxon>
        <taxon>Pentapetalae</taxon>
        <taxon>asterids</taxon>
        <taxon>lamiids</taxon>
        <taxon>Lamiales</taxon>
        <taxon>Pedaliaceae</taxon>
        <taxon>Sesamum</taxon>
    </lineage>
</organism>
<dbReference type="InterPro" id="IPR056900">
    <property type="entry name" value="COB_C"/>
</dbReference>
<accession>A0AAW2T2Q2</accession>
<reference evidence="10" key="2">
    <citation type="journal article" date="2024" name="Plant">
        <title>Genomic evolution and insights into agronomic trait innovations of Sesamum species.</title>
        <authorList>
            <person name="Miao H."/>
            <person name="Wang L."/>
            <person name="Qu L."/>
            <person name="Liu H."/>
            <person name="Sun Y."/>
            <person name="Le M."/>
            <person name="Wang Q."/>
            <person name="Wei S."/>
            <person name="Zheng Y."/>
            <person name="Lin W."/>
            <person name="Duan Y."/>
            <person name="Cao H."/>
            <person name="Xiong S."/>
            <person name="Wang X."/>
            <person name="Wei L."/>
            <person name="Li C."/>
            <person name="Ma Q."/>
            <person name="Ju M."/>
            <person name="Zhao R."/>
            <person name="Li G."/>
            <person name="Mu C."/>
            <person name="Tian Q."/>
            <person name="Mei H."/>
            <person name="Zhang T."/>
            <person name="Gao T."/>
            <person name="Zhang H."/>
        </authorList>
    </citation>
    <scope>NUCLEOTIDE SEQUENCE</scope>
    <source>
        <strain evidence="10">G02</strain>
    </source>
</reference>
<evidence type="ECO:0000256" key="3">
    <source>
        <dbReference type="ARBA" id="ARBA00022475"/>
    </source>
</evidence>
<dbReference type="InterPro" id="IPR006918">
    <property type="entry name" value="COBRA_pln"/>
</dbReference>
<sequence>MPWALRLENDGYKCPALKCRATRMHVCCVRDLKFKAKNLTTKYFKRRKGDPIISYDILQPYDSNYLAQVTIDNNNPLGRLDHWNLTWQWMRGEFISSMGGAYTLKKDVRDCIYSAAGNYYKDFDFSQVMNCGKNPIICDLPAEKEKNKDVGNLPDTKSWRTEFPDPSGLQVTSLAIASWQVVCNIARPKSREAQCCVLYSACYNEPVIPCNSCSCGCGDMGKCNADARALLLPPELLLVPFANRSGKALGWARIKHFKIPSQCPVLIIVGCLALSCKSQASCLDNMCGLVDDNSSGVKNGRSSVILRICG</sequence>
<feature type="domain" description="COBRA C-terminal" evidence="9">
    <location>
        <begin position="194"/>
        <end position="264"/>
    </location>
</feature>
<evidence type="ECO:0000256" key="4">
    <source>
        <dbReference type="ARBA" id="ARBA00022622"/>
    </source>
</evidence>
<evidence type="ECO:0000256" key="2">
    <source>
        <dbReference type="ARBA" id="ARBA00005507"/>
    </source>
</evidence>
<keyword evidence="6" id="KW-0472">Membrane</keyword>
<keyword evidence="8" id="KW-0449">Lipoprotein</keyword>
<evidence type="ECO:0000256" key="6">
    <source>
        <dbReference type="ARBA" id="ARBA00023136"/>
    </source>
</evidence>
<evidence type="ECO:0000256" key="8">
    <source>
        <dbReference type="ARBA" id="ARBA00023288"/>
    </source>
</evidence>
<name>A0AAW2T2Q2_SESRA</name>
<dbReference type="Pfam" id="PF04833">
    <property type="entry name" value="COBRA"/>
    <property type="match status" value="1"/>
</dbReference>
<dbReference type="GO" id="GO:0005886">
    <property type="term" value="C:plasma membrane"/>
    <property type="evidence" value="ECO:0007669"/>
    <property type="project" value="UniProtKB-SubCell"/>
</dbReference>
<dbReference type="GO" id="GO:0098552">
    <property type="term" value="C:side of membrane"/>
    <property type="evidence" value="ECO:0007669"/>
    <property type="project" value="UniProtKB-KW"/>
</dbReference>
<comment type="caution">
    <text evidence="10">The sequence shown here is derived from an EMBL/GenBank/DDBJ whole genome shotgun (WGS) entry which is preliminary data.</text>
</comment>
<evidence type="ECO:0000256" key="5">
    <source>
        <dbReference type="ARBA" id="ARBA00022729"/>
    </source>
</evidence>
<protein>
    <submittedName>
        <fullName evidence="10">COBRA-like protein 11</fullName>
    </submittedName>
</protein>
<gene>
    <name evidence="10" type="ORF">Sradi_2216700</name>
</gene>
<reference evidence="10" key="1">
    <citation type="submission" date="2020-06" db="EMBL/GenBank/DDBJ databases">
        <authorList>
            <person name="Li T."/>
            <person name="Hu X."/>
            <person name="Zhang T."/>
            <person name="Song X."/>
            <person name="Zhang H."/>
            <person name="Dai N."/>
            <person name="Sheng W."/>
            <person name="Hou X."/>
            <person name="Wei L."/>
        </authorList>
    </citation>
    <scope>NUCLEOTIDE SEQUENCE</scope>
    <source>
        <strain evidence="10">G02</strain>
        <tissue evidence="10">Leaf</tissue>
    </source>
</reference>
<keyword evidence="5" id="KW-0732">Signal</keyword>
<evidence type="ECO:0000313" key="10">
    <source>
        <dbReference type="EMBL" id="KAL0398734.1"/>
    </source>
</evidence>
<dbReference type="GO" id="GO:0010215">
    <property type="term" value="P:cellulose microfibril organization"/>
    <property type="evidence" value="ECO:0007669"/>
    <property type="project" value="InterPro"/>
</dbReference>
<evidence type="ECO:0000256" key="7">
    <source>
        <dbReference type="ARBA" id="ARBA00023180"/>
    </source>
</evidence>
<dbReference type="EMBL" id="JACGWJ010000009">
    <property type="protein sequence ID" value="KAL0398734.1"/>
    <property type="molecule type" value="Genomic_DNA"/>
</dbReference>
<proteinExistence type="inferred from homology"/>
<dbReference type="AlphaFoldDB" id="A0AAW2T2Q2"/>
<keyword evidence="3" id="KW-1003">Cell membrane</keyword>